<keyword evidence="3" id="KW-0547">Nucleotide-binding</keyword>
<feature type="region of interest" description="Disordered" evidence="5">
    <location>
        <begin position="566"/>
        <end position="620"/>
    </location>
</feature>
<dbReference type="GO" id="GO:0007018">
    <property type="term" value="P:microtubule-based movement"/>
    <property type="evidence" value="ECO:0007669"/>
    <property type="project" value="InterPro"/>
</dbReference>
<feature type="binding site" evidence="3">
    <location>
        <begin position="134"/>
        <end position="141"/>
    </location>
    <ligand>
        <name>ATP</name>
        <dbReference type="ChEBI" id="CHEBI:30616"/>
    </ligand>
</feature>
<evidence type="ECO:0000256" key="2">
    <source>
        <dbReference type="ARBA" id="ARBA00023175"/>
    </source>
</evidence>
<dbReference type="SUPFAM" id="SSF49879">
    <property type="entry name" value="SMAD/FHA domain"/>
    <property type="match status" value="1"/>
</dbReference>
<reference evidence="7" key="1">
    <citation type="submission" date="2021-01" db="EMBL/GenBank/DDBJ databases">
        <authorList>
            <person name="Corre E."/>
            <person name="Pelletier E."/>
            <person name="Niang G."/>
            <person name="Scheremetjew M."/>
            <person name="Finn R."/>
            <person name="Kale V."/>
            <person name="Holt S."/>
            <person name="Cochrane G."/>
            <person name="Meng A."/>
            <person name="Brown T."/>
            <person name="Cohen L."/>
        </authorList>
    </citation>
    <scope>NUCLEOTIDE SEQUENCE</scope>
</reference>
<accession>A0A7S1ARQ8</accession>
<dbReference type="CDD" id="cd00106">
    <property type="entry name" value="KISc"/>
    <property type="match status" value="1"/>
</dbReference>
<comment type="similarity">
    <text evidence="3">Belongs to the TRAFAC class myosin-kinesin ATPase superfamily. Kinesin family.</text>
</comment>
<dbReference type="GO" id="GO:0008017">
    <property type="term" value="F:microtubule binding"/>
    <property type="evidence" value="ECO:0007669"/>
    <property type="project" value="InterPro"/>
</dbReference>
<dbReference type="PRINTS" id="PR00380">
    <property type="entry name" value="KINESINHEAVY"/>
</dbReference>
<name>A0A7S1ARQ8_NOCSC</name>
<feature type="compositionally biased region" description="Polar residues" evidence="5">
    <location>
        <begin position="588"/>
        <end position="603"/>
    </location>
</feature>
<feature type="coiled-coil region" evidence="4">
    <location>
        <begin position="911"/>
        <end position="943"/>
    </location>
</feature>
<keyword evidence="3" id="KW-0067">ATP-binding</keyword>
<dbReference type="GO" id="GO:0003777">
    <property type="term" value="F:microtubule motor activity"/>
    <property type="evidence" value="ECO:0007669"/>
    <property type="project" value="InterPro"/>
</dbReference>
<dbReference type="InterPro" id="IPR027417">
    <property type="entry name" value="P-loop_NTPase"/>
</dbReference>
<evidence type="ECO:0000256" key="4">
    <source>
        <dbReference type="SAM" id="Coils"/>
    </source>
</evidence>
<feature type="compositionally biased region" description="Low complexity" evidence="5">
    <location>
        <begin position="1100"/>
        <end position="1119"/>
    </location>
</feature>
<dbReference type="Gene3D" id="3.40.850.10">
    <property type="entry name" value="Kinesin motor domain"/>
    <property type="match status" value="1"/>
</dbReference>
<dbReference type="AlphaFoldDB" id="A0A7S1ARQ8"/>
<dbReference type="InterPro" id="IPR008984">
    <property type="entry name" value="SMAD_FHA_dom_sf"/>
</dbReference>
<feature type="domain" description="Kinesin motor" evidence="6">
    <location>
        <begin position="41"/>
        <end position="389"/>
    </location>
</feature>
<evidence type="ECO:0000256" key="3">
    <source>
        <dbReference type="PROSITE-ProRule" id="PRU00283"/>
    </source>
</evidence>
<dbReference type="InterPro" id="IPR027640">
    <property type="entry name" value="Kinesin-like_fam"/>
</dbReference>
<keyword evidence="1 4" id="KW-0175">Coiled coil</keyword>
<evidence type="ECO:0000256" key="1">
    <source>
        <dbReference type="ARBA" id="ARBA00023054"/>
    </source>
</evidence>
<sequence>MSRDSLELQSALLEEPRKRSVPRLRHGRASDGPQRRCNEDNIKVCIRVRPLSDAESNSGQTNIVLCSPRCEESLQLVVPEEFRVAGTPDRGATNYNFDWVLSGQIPQERVYGLVGKRVVSGVADGFHGCVFAYGQTGSGKSYTIFGGSGEDRGLLPRIAEGLYAEMDRDNSQYIIKFSYLEIYNEKLRDLLRPAVPCGDVAPTLEVRQHPKVGVFVEGLTSNVVRNAKDVARLLDFGHKLRVVGSTNMNAASSRSHALVTLHVERAIDRDGGARRLRRRAQLHAVDLAGSERMKHVGVGESKVQQRESKQINKSLWALSLTISRLSQEQANGTMAAAHIPYRNSKLTYLLSESLMGNCRTVMLACTSSATSSFPMTDSTLRFASSVKQIKTRPVQNEEIDGDLIGALRMEVESLRRQLDRVGAEQRKALFERIETTQLLQRELGASWEDQLAQSLIFERDRHQTLQRLGLSSSNLASAWKRGQVLHVRTDADPYLVNVCDDPLLSGCLAYTLPRDEVVRVGSDASCAIQIDGAGITPHTCSLRSVDGLSAELSVNSGEKLDAEQLCSGPRASKDTKPRGTVIPCEGGSISSMSTAPSSLSNSDRPGGYSGSGLVSEDADKDSDELIQHCTSWTGQRSKTKTRKSSLCGAPVAQVYVNNEIVSRQRQLMDGDRVRIGQRHVFHLFIPQSHAQEQEARNKSDSHLMDLISHITPASSEQILAKEYASHLRQRVGKEFAETVFRQLYDLQPLIDEANSLADEMRGHDEHELVFKAHVLSDVTSSDSPPEVAVALRLVKRPDEIAVGGKPVFSGDSPVSSLHTVWSMQRFLSRLESMRHLHQEVSNRDQPWGHLNVPDPWREEDSIPVNVSGFTESKERLPPVCYPEPDEEPIERPTHQSLEFGVADNVAKEALFKELSSTAKELEHVRAELDVERARAKLESLRTLDSPPISSVRSAMQERLLTHRSCETDPFHGEADLQSPFPSTEFPWHFPVDVSGRSPRTSFTGLTVAFRPQPCLRSVHTHSWPSLDRSAQSSCPGSGCAALSSARQQLPWAMPIINVVNSRTGSPVSPKVGRPPSGSQSPRPWPSPCPSPGTPATSLQRPTSGRSPSTRRLSNTSLSTCASSPPLSENKCYRVHAPSQLLGSSSVPRPVALAPRVTTVRPFSPGSVKTTSKTCGPFLPSTPVSAGPPVALTPTTPVRGSVENERASRFGNERTAASRRVRSCEIVEPPVGGWAHARKHVVLDEIRRLQQELEMLEGI</sequence>
<dbReference type="InterPro" id="IPR001752">
    <property type="entry name" value="Kinesin_motor_dom"/>
</dbReference>
<feature type="region of interest" description="Disordered" evidence="5">
    <location>
        <begin position="1178"/>
        <end position="1197"/>
    </location>
</feature>
<dbReference type="InterPro" id="IPR036961">
    <property type="entry name" value="Kinesin_motor_dom_sf"/>
</dbReference>
<dbReference type="SMART" id="SM00129">
    <property type="entry name" value="KISc"/>
    <property type="match status" value="1"/>
</dbReference>
<protein>
    <recommendedName>
        <fullName evidence="6">Kinesin motor domain-containing protein</fullName>
    </recommendedName>
</protein>
<dbReference type="Gene3D" id="2.60.200.20">
    <property type="match status" value="2"/>
</dbReference>
<dbReference type="PROSITE" id="PS50067">
    <property type="entry name" value="KINESIN_MOTOR_2"/>
    <property type="match status" value="1"/>
</dbReference>
<feature type="region of interest" description="Disordered" evidence="5">
    <location>
        <begin position="1061"/>
        <end position="1126"/>
    </location>
</feature>
<gene>
    <name evidence="7" type="ORF">NSCI0253_LOCUS37400</name>
</gene>
<keyword evidence="2 3" id="KW-0505">Motor protein</keyword>
<feature type="compositionally biased region" description="Pro residues" evidence="5">
    <location>
        <begin position="1082"/>
        <end position="1092"/>
    </location>
</feature>
<evidence type="ECO:0000256" key="5">
    <source>
        <dbReference type="SAM" id="MobiDB-lite"/>
    </source>
</evidence>
<dbReference type="SUPFAM" id="SSF52540">
    <property type="entry name" value="P-loop containing nucleoside triphosphate hydrolases"/>
    <property type="match status" value="1"/>
</dbReference>
<dbReference type="PANTHER" id="PTHR47968:SF75">
    <property type="entry name" value="CENTROMERE-ASSOCIATED PROTEIN E"/>
    <property type="match status" value="1"/>
</dbReference>
<feature type="region of interest" description="Disordered" evidence="5">
    <location>
        <begin position="1"/>
        <end position="35"/>
    </location>
</feature>
<dbReference type="PANTHER" id="PTHR47968">
    <property type="entry name" value="CENTROMERE PROTEIN E"/>
    <property type="match status" value="1"/>
</dbReference>
<dbReference type="Pfam" id="PF00225">
    <property type="entry name" value="Kinesin"/>
    <property type="match status" value="1"/>
</dbReference>
<dbReference type="EMBL" id="HBFQ01052474">
    <property type="protein sequence ID" value="CAD8863045.1"/>
    <property type="molecule type" value="Transcribed_RNA"/>
</dbReference>
<proteinExistence type="inferred from homology"/>
<evidence type="ECO:0000313" key="7">
    <source>
        <dbReference type="EMBL" id="CAD8863045.1"/>
    </source>
</evidence>
<evidence type="ECO:0000259" key="6">
    <source>
        <dbReference type="PROSITE" id="PS50067"/>
    </source>
</evidence>
<organism evidence="7">
    <name type="scientific">Noctiluca scintillans</name>
    <name type="common">Sea sparkle</name>
    <name type="synonym">Red tide dinoflagellate</name>
    <dbReference type="NCBI Taxonomy" id="2966"/>
    <lineage>
        <taxon>Eukaryota</taxon>
        <taxon>Sar</taxon>
        <taxon>Alveolata</taxon>
        <taxon>Dinophyceae</taxon>
        <taxon>Noctilucales</taxon>
        <taxon>Noctilucaceae</taxon>
        <taxon>Noctiluca</taxon>
    </lineage>
</organism>
<dbReference type="GO" id="GO:0005524">
    <property type="term" value="F:ATP binding"/>
    <property type="evidence" value="ECO:0007669"/>
    <property type="project" value="UniProtKB-UniRule"/>
</dbReference>